<gene>
    <name evidence="4" type="ORF">AKJ42_01840</name>
</gene>
<dbReference type="PANTHER" id="PTHR38149">
    <property type="entry name" value="ATPASE"/>
    <property type="match status" value="1"/>
</dbReference>
<dbReference type="InterPro" id="IPR046833">
    <property type="entry name" value="ABC_N"/>
</dbReference>
<evidence type="ECO:0000259" key="1">
    <source>
        <dbReference type="Pfam" id="PF09818"/>
    </source>
</evidence>
<dbReference type="SUPFAM" id="SSF52540">
    <property type="entry name" value="P-loop containing nucleoside triphosphate hydrolases"/>
    <property type="match status" value="1"/>
</dbReference>
<evidence type="ECO:0000313" key="4">
    <source>
        <dbReference type="EMBL" id="KXB00045.1"/>
    </source>
</evidence>
<accession>A0A133V0V3</accession>
<organism evidence="4 5">
    <name type="scientific">candidate division MSBL1 archaeon SCGC-AAA261C02</name>
    <dbReference type="NCBI Taxonomy" id="1698272"/>
    <lineage>
        <taxon>Archaea</taxon>
        <taxon>Methanobacteriati</taxon>
        <taxon>Methanobacteriota</taxon>
        <taxon>candidate division MSBL1</taxon>
    </lineage>
</organism>
<evidence type="ECO:0000259" key="3">
    <source>
        <dbReference type="Pfam" id="PF21117"/>
    </source>
</evidence>
<keyword evidence="5" id="KW-1185">Reference proteome</keyword>
<dbReference type="AlphaFoldDB" id="A0A133V0V3"/>
<comment type="caution">
    <text evidence="4">The sequence shown here is derived from an EMBL/GenBank/DDBJ whole genome shotgun (WGS) entry which is preliminary data.</text>
</comment>
<dbReference type="InterPro" id="IPR027417">
    <property type="entry name" value="P-loop_NTPase"/>
</dbReference>
<dbReference type="Pfam" id="PF21117">
    <property type="entry name" value="MRB1590_C"/>
    <property type="match status" value="1"/>
</dbReference>
<dbReference type="InterPro" id="IPR049069">
    <property type="entry name" value="MRB1590-like_C"/>
</dbReference>
<feature type="domain" description="ATPase of the ABC class C-terminal" evidence="1">
    <location>
        <begin position="171"/>
        <end position="454"/>
    </location>
</feature>
<dbReference type="PATRIC" id="fig|1698272.3.peg.177"/>
<name>A0A133V0V3_9EURY</name>
<protein>
    <submittedName>
        <fullName evidence="4">ABC transporter ATPase</fullName>
    </submittedName>
</protein>
<evidence type="ECO:0000313" key="5">
    <source>
        <dbReference type="Proteomes" id="UP000070520"/>
    </source>
</evidence>
<dbReference type="Gene3D" id="3.40.50.300">
    <property type="entry name" value="P-loop containing nucleotide triphosphate hydrolases"/>
    <property type="match status" value="1"/>
</dbReference>
<feature type="domain" description="ATPase of the ABC class N-terminal" evidence="2">
    <location>
        <begin position="6"/>
        <end position="166"/>
    </location>
</feature>
<dbReference type="PANTHER" id="PTHR38149:SF1">
    <property type="entry name" value="ATPASE"/>
    <property type="match status" value="1"/>
</dbReference>
<dbReference type="EMBL" id="LHXW01000015">
    <property type="protein sequence ID" value="KXB00045.1"/>
    <property type="molecule type" value="Genomic_DNA"/>
</dbReference>
<dbReference type="InterPro" id="IPR046834">
    <property type="entry name" value="ABC_ATPase_C"/>
</dbReference>
<sequence length="575" mass="64787">MRSERRLKQLLNEIDGKGYGAYKRLKGSYELEDFQLFIEHVQGDPYASPSRFRIRLGQSKAGFPEELFKTRIRKIALEDFITRRFSDQARRIAKRNRGSGKSGMISVADFGQAVLQRTSCQVNKDFVDVIFAVGLPAKGRTPLSRVQAKEMIFNEILKISENSLIYNNLDEKKVENHVYTVEDAEFIRESLKDNGLIAFVADGSILPRKSGIGDRPMERKKTVEFRSPDSLKVSFETPNHGEIEGMGIPEGVTLIVGGGYHGKSTLLDAIAQSVYNHIPEDGREFVVSNPNSIVIRAEDGRFVENVDISPLISNVPSDMDTTSFSTIDASGSTSQAANIIEALEAGAQVLLIDEDTSATNLMIRDERMQELVVKEDEPITPLIDKIRQLYVEEGVSTILVMGGSGDYLDVADTIIQMKNYLPKNVTQRAREIARKYEKRRRSEAREGFGEINKRIPIPDSINPRKRSGKVKIKARGMDAIQFGYETLDLSKIHQIAEKPQVRLIGDILFYMTRHIFDGKTTIKEALDKVEKIMKEKGIHEFTPYNSGDYAAPRRHEIATALNRLRTLSCKKHNKT</sequence>
<dbReference type="Proteomes" id="UP000070520">
    <property type="component" value="Unassembled WGS sequence"/>
</dbReference>
<evidence type="ECO:0000259" key="2">
    <source>
        <dbReference type="Pfam" id="PF20446"/>
    </source>
</evidence>
<proteinExistence type="predicted"/>
<reference evidence="4 5" key="1">
    <citation type="journal article" date="2016" name="Sci. Rep.">
        <title>Metabolic traits of an uncultured archaeal lineage -MSBL1- from brine pools of the Red Sea.</title>
        <authorList>
            <person name="Mwirichia R."/>
            <person name="Alam I."/>
            <person name="Rashid M."/>
            <person name="Vinu M."/>
            <person name="Ba-Alawi W."/>
            <person name="Anthony Kamau A."/>
            <person name="Kamanda Ngugi D."/>
            <person name="Goker M."/>
            <person name="Klenk H.P."/>
            <person name="Bajic V."/>
            <person name="Stingl U."/>
        </authorList>
    </citation>
    <scope>NUCLEOTIDE SEQUENCE [LARGE SCALE GENOMIC DNA]</scope>
    <source>
        <strain evidence="4">SCGC-AAA261C02</strain>
    </source>
</reference>
<dbReference type="InterPro" id="IPR019195">
    <property type="entry name" value="ABC_ATPase_put"/>
</dbReference>
<feature type="domain" description="MRB1590-like C-terminal" evidence="3">
    <location>
        <begin position="471"/>
        <end position="569"/>
    </location>
</feature>
<dbReference type="Pfam" id="PF09818">
    <property type="entry name" value="ABC_ATPase"/>
    <property type="match status" value="1"/>
</dbReference>
<dbReference type="Pfam" id="PF20446">
    <property type="entry name" value="ABC_N"/>
    <property type="match status" value="1"/>
</dbReference>